<evidence type="ECO:0000256" key="11">
    <source>
        <dbReference type="SAM" id="Phobius"/>
    </source>
</evidence>
<dbReference type="CDD" id="cd00082">
    <property type="entry name" value="HisKA"/>
    <property type="match status" value="1"/>
</dbReference>
<proteinExistence type="predicted"/>
<evidence type="ECO:0000256" key="10">
    <source>
        <dbReference type="ARBA" id="ARBA00023136"/>
    </source>
</evidence>
<evidence type="ECO:0000313" key="13">
    <source>
        <dbReference type="EMBL" id="GAA4511570.1"/>
    </source>
</evidence>
<comment type="subcellular location">
    <subcellularLocation>
        <location evidence="2">Cell membrane</location>
        <topology evidence="2">Multi-pass membrane protein</topology>
    </subcellularLocation>
</comment>
<dbReference type="Gene3D" id="3.30.565.10">
    <property type="entry name" value="Histidine kinase-like ATPase, C-terminal domain"/>
    <property type="match status" value="1"/>
</dbReference>
<dbReference type="EMBL" id="BAABGR010000006">
    <property type="protein sequence ID" value="GAA4511570.1"/>
    <property type="molecule type" value="Genomic_DNA"/>
</dbReference>
<keyword evidence="6" id="KW-0808">Transferase</keyword>
<evidence type="ECO:0000256" key="2">
    <source>
        <dbReference type="ARBA" id="ARBA00004651"/>
    </source>
</evidence>
<evidence type="ECO:0000256" key="3">
    <source>
        <dbReference type="ARBA" id="ARBA00012438"/>
    </source>
</evidence>
<sequence length="470" mass="54631">MNVQSHSIYRIVAILSLLCLVIVQFQLIYNTFELENNQYYLKEKDIIHENYSALIRNDKLYPGAQKIIDSHIIPNMDLYKKLYFSDRTAYERRLAEDWRKMIHELRLHQNMDSIFPAIVRQFNLNKELKYGLYIEHLSLSFDGRHYVPVFRPNVPGIQPSHPNGDIIAGTLERTDKQNSVSVYTVSAYTPNSYQITFALYVDQDNRTLQIFKAMLPTFLLAIFSILMVVGIYFITYRNWMRQKKLTAMTSDFINSISHEFNTPIATILVANQSLKDTISNNENIKALDLIAVIKRQTIRLKKLINQSLMISQLSRINLDKRKYYLPSVLMEILEDYSLKLDTNVSIIPEIEGDINDIEMNKVLFTTMIYNLLDNGIKYNLSDKKIINIRVYPKEGNIHLEIQDNGVGIDLKSLKHIFKKFFRGKQRVEEGGLGLGLFYVQQVVNLHGWELAVESVIDKGTKFTIKINGKR</sequence>
<dbReference type="GO" id="GO:0016301">
    <property type="term" value="F:kinase activity"/>
    <property type="evidence" value="ECO:0007669"/>
    <property type="project" value="UniProtKB-KW"/>
</dbReference>
<dbReference type="SMART" id="SM00388">
    <property type="entry name" value="HisKA"/>
    <property type="match status" value="1"/>
</dbReference>
<dbReference type="InterPro" id="IPR005467">
    <property type="entry name" value="His_kinase_dom"/>
</dbReference>
<keyword evidence="7 11" id="KW-0812">Transmembrane</keyword>
<feature type="transmembrane region" description="Helical" evidence="11">
    <location>
        <begin position="213"/>
        <end position="234"/>
    </location>
</feature>
<keyword evidence="8 13" id="KW-0418">Kinase</keyword>
<keyword evidence="5" id="KW-0597">Phosphoprotein</keyword>
<dbReference type="EC" id="2.7.13.3" evidence="3"/>
<dbReference type="PRINTS" id="PR00344">
    <property type="entry name" value="BCTRLSENSOR"/>
</dbReference>
<dbReference type="InterPro" id="IPR036097">
    <property type="entry name" value="HisK_dim/P_sf"/>
</dbReference>
<evidence type="ECO:0000256" key="5">
    <source>
        <dbReference type="ARBA" id="ARBA00022553"/>
    </source>
</evidence>
<dbReference type="Pfam" id="PF00512">
    <property type="entry name" value="HisKA"/>
    <property type="match status" value="1"/>
</dbReference>
<evidence type="ECO:0000256" key="9">
    <source>
        <dbReference type="ARBA" id="ARBA00022989"/>
    </source>
</evidence>
<dbReference type="InterPro" id="IPR004358">
    <property type="entry name" value="Sig_transdc_His_kin-like_C"/>
</dbReference>
<protein>
    <recommendedName>
        <fullName evidence="3">histidine kinase</fullName>
        <ecNumber evidence="3">2.7.13.3</ecNumber>
    </recommendedName>
</protein>
<gene>
    <name evidence="13" type="ORF">GCM10023173_04420</name>
</gene>
<dbReference type="InterPro" id="IPR036890">
    <property type="entry name" value="HATPase_C_sf"/>
</dbReference>
<dbReference type="CDD" id="cd00075">
    <property type="entry name" value="HATPase"/>
    <property type="match status" value="1"/>
</dbReference>
<evidence type="ECO:0000256" key="4">
    <source>
        <dbReference type="ARBA" id="ARBA00022475"/>
    </source>
</evidence>
<comment type="catalytic activity">
    <reaction evidence="1">
        <text>ATP + protein L-histidine = ADP + protein N-phospho-L-histidine.</text>
        <dbReference type="EC" id="2.7.13.3"/>
    </reaction>
</comment>
<feature type="transmembrane region" description="Helical" evidence="11">
    <location>
        <begin position="7"/>
        <end position="29"/>
    </location>
</feature>
<feature type="domain" description="Histidine kinase" evidence="12">
    <location>
        <begin position="255"/>
        <end position="470"/>
    </location>
</feature>
<keyword evidence="14" id="KW-1185">Reference proteome</keyword>
<evidence type="ECO:0000256" key="8">
    <source>
        <dbReference type="ARBA" id="ARBA00022777"/>
    </source>
</evidence>
<keyword evidence="9 11" id="KW-1133">Transmembrane helix</keyword>
<reference evidence="14" key="1">
    <citation type="journal article" date="2019" name="Int. J. Syst. Evol. Microbiol.">
        <title>The Global Catalogue of Microorganisms (GCM) 10K type strain sequencing project: providing services to taxonomists for standard genome sequencing and annotation.</title>
        <authorList>
            <consortium name="The Broad Institute Genomics Platform"/>
            <consortium name="The Broad Institute Genome Sequencing Center for Infectious Disease"/>
            <person name="Wu L."/>
            <person name="Ma J."/>
        </authorList>
    </citation>
    <scope>NUCLEOTIDE SEQUENCE [LARGE SCALE GENOMIC DNA]</scope>
    <source>
        <strain evidence="14">JCM 17858</strain>
    </source>
</reference>
<dbReference type="InterPro" id="IPR003661">
    <property type="entry name" value="HisK_dim/P_dom"/>
</dbReference>
<dbReference type="SUPFAM" id="SSF55874">
    <property type="entry name" value="ATPase domain of HSP90 chaperone/DNA topoisomerase II/histidine kinase"/>
    <property type="match status" value="1"/>
</dbReference>
<dbReference type="RefSeq" id="WP_345064101.1">
    <property type="nucleotide sequence ID" value="NZ_BAABGR010000006.1"/>
</dbReference>
<keyword evidence="10 11" id="KW-0472">Membrane</keyword>
<name>A0ABP8QW35_9SPHI</name>
<evidence type="ECO:0000259" key="12">
    <source>
        <dbReference type="PROSITE" id="PS50109"/>
    </source>
</evidence>
<dbReference type="InterPro" id="IPR050351">
    <property type="entry name" value="BphY/WalK/GraS-like"/>
</dbReference>
<dbReference type="Pfam" id="PF02518">
    <property type="entry name" value="HATPase_c"/>
    <property type="match status" value="1"/>
</dbReference>
<dbReference type="PROSITE" id="PS50109">
    <property type="entry name" value="HIS_KIN"/>
    <property type="match status" value="1"/>
</dbReference>
<evidence type="ECO:0000313" key="14">
    <source>
        <dbReference type="Proteomes" id="UP001500394"/>
    </source>
</evidence>
<dbReference type="PANTHER" id="PTHR45453">
    <property type="entry name" value="PHOSPHATE REGULON SENSOR PROTEIN PHOR"/>
    <property type="match status" value="1"/>
</dbReference>
<evidence type="ECO:0000256" key="7">
    <source>
        <dbReference type="ARBA" id="ARBA00022692"/>
    </source>
</evidence>
<evidence type="ECO:0000256" key="6">
    <source>
        <dbReference type="ARBA" id="ARBA00022679"/>
    </source>
</evidence>
<dbReference type="Proteomes" id="UP001500394">
    <property type="component" value="Unassembled WGS sequence"/>
</dbReference>
<keyword evidence="4" id="KW-1003">Cell membrane</keyword>
<dbReference type="SUPFAM" id="SSF47384">
    <property type="entry name" value="Homodimeric domain of signal transducing histidine kinase"/>
    <property type="match status" value="1"/>
</dbReference>
<accession>A0ABP8QW35</accession>
<dbReference type="Gene3D" id="1.10.287.130">
    <property type="match status" value="1"/>
</dbReference>
<evidence type="ECO:0000256" key="1">
    <source>
        <dbReference type="ARBA" id="ARBA00000085"/>
    </source>
</evidence>
<organism evidence="13 14">
    <name type="scientific">Sphingobacterium thermophilum</name>
    <dbReference type="NCBI Taxonomy" id="768534"/>
    <lineage>
        <taxon>Bacteria</taxon>
        <taxon>Pseudomonadati</taxon>
        <taxon>Bacteroidota</taxon>
        <taxon>Sphingobacteriia</taxon>
        <taxon>Sphingobacteriales</taxon>
        <taxon>Sphingobacteriaceae</taxon>
        <taxon>Sphingobacterium</taxon>
    </lineage>
</organism>
<dbReference type="SMART" id="SM00387">
    <property type="entry name" value="HATPase_c"/>
    <property type="match status" value="1"/>
</dbReference>
<dbReference type="PANTHER" id="PTHR45453:SF2">
    <property type="entry name" value="HISTIDINE KINASE"/>
    <property type="match status" value="1"/>
</dbReference>
<comment type="caution">
    <text evidence="13">The sequence shown here is derived from an EMBL/GenBank/DDBJ whole genome shotgun (WGS) entry which is preliminary data.</text>
</comment>
<dbReference type="InterPro" id="IPR003594">
    <property type="entry name" value="HATPase_dom"/>
</dbReference>